<dbReference type="RefSeq" id="WP_315726238.1">
    <property type="nucleotide sequence ID" value="NZ_JAVUPU010000004.1"/>
</dbReference>
<reference evidence="3 4" key="1">
    <citation type="submission" date="2023-05" db="EMBL/GenBank/DDBJ databases">
        <authorList>
            <person name="Guo Y."/>
        </authorList>
    </citation>
    <scope>NUCLEOTIDE SEQUENCE [LARGE SCALE GENOMIC DNA]</scope>
    <source>
        <strain evidence="3 4">GR2756</strain>
    </source>
</reference>
<protein>
    <submittedName>
        <fullName evidence="3">Potassium channel family protein</fullName>
    </submittedName>
</protein>
<keyword evidence="3" id="KW-0407">Ion channel</keyword>
<feature type="transmembrane region" description="Helical" evidence="1">
    <location>
        <begin position="136"/>
        <end position="157"/>
    </location>
</feature>
<sequence>MNLLLTLAGVAIVLVTTADVFFTVLFPASRHGPVRKPLSSAVWLLFRLGGGLLHGRRRRNFLSYSGPVVISATLLGWFLLLNAGFALIFKPALGTAILAGSGPTETSWAAAFYYSGFNITTLGVGDLKPEADAYRLLTVAAAALGFAYFSMSITYFLSVYSHLTGRNAFAQGLHHLTGRSGDAAALIARFAGSGTLDDARQHVSAKADFLRQIHQSHMFYPVLRYFHYRDPSYALPRILLIALDTAALIRSALDPHRYRRLLHSTGIAELIEAADDLLTGLTSDNKAHLPAAAEAADWHRRFDEAWALLKDAGLCLRADQAAAARMYVAERARWNQPLRALADFMLYEWATIEHERSQDTASPGGTKVE</sequence>
<proteinExistence type="predicted"/>
<dbReference type="Pfam" id="PF07885">
    <property type="entry name" value="Ion_trans_2"/>
    <property type="match status" value="1"/>
</dbReference>
<evidence type="ECO:0000313" key="4">
    <source>
        <dbReference type="Proteomes" id="UP001259572"/>
    </source>
</evidence>
<evidence type="ECO:0000259" key="2">
    <source>
        <dbReference type="Pfam" id="PF07885"/>
    </source>
</evidence>
<keyword evidence="1" id="KW-0472">Membrane</keyword>
<dbReference type="GO" id="GO:0034220">
    <property type="term" value="P:monoatomic ion transmembrane transport"/>
    <property type="evidence" value="ECO:0007669"/>
    <property type="project" value="UniProtKB-KW"/>
</dbReference>
<comment type="caution">
    <text evidence="3">The sequence shown here is derived from an EMBL/GenBank/DDBJ whole genome shotgun (WGS) entry which is preliminary data.</text>
</comment>
<dbReference type="Gene3D" id="1.10.287.70">
    <property type="match status" value="1"/>
</dbReference>
<dbReference type="Proteomes" id="UP001259572">
    <property type="component" value="Unassembled WGS sequence"/>
</dbReference>
<keyword evidence="4" id="KW-1185">Reference proteome</keyword>
<keyword evidence="3" id="KW-0813">Transport</keyword>
<dbReference type="SUPFAM" id="SSF81324">
    <property type="entry name" value="Voltage-gated potassium channels"/>
    <property type="match status" value="1"/>
</dbReference>
<feature type="transmembrane region" description="Helical" evidence="1">
    <location>
        <begin position="108"/>
        <end position="124"/>
    </location>
</feature>
<keyword evidence="1" id="KW-0812">Transmembrane</keyword>
<name>A0ABU3Q7M8_9SPHN</name>
<dbReference type="EMBL" id="JAVUPU010000004">
    <property type="protein sequence ID" value="MDT9599386.1"/>
    <property type="molecule type" value="Genomic_DNA"/>
</dbReference>
<organism evidence="3 4">
    <name type="scientific">Sphingosinicella rhizophila</name>
    <dbReference type="NCBI Taxonomy" id="3050082"/>
    <lineage>
        <taxon>Bacteria</taxon>
        <taxon>Pseudomonadati</taxon>
        <taxon>Pseudomonadota</taxon>
        <taxon>Alphaproteobacteria</taxon>
        <taxon>Sphingomonadales</taxon>
        <taxon>Sphingosinicellaceae</taxon>
        <taxon>Sphingosinicella</taxon>
    </lineage>
</organism>
<feature type="transmembrane region" description="Helical" evidence="1">
    <location>
        <begin position="67"/>
        <end position="88"/>
    </location>
</feature>
<keyword evidence="3" id="KW-0406">Ion transport</keyword>
<feature type="domain" description="Potassium channel" evidence="2">
    <location>
        <begin position="92"/>
        <end position="160"/>
    </location>
</feature>
<keyword evidence="1" id="KW-1133">Transmembrane helix</keyword>
<dbReference type="InterPro" id="IPR013099">
    <property type="entry name" value="K_chnl_dom"/>
</dbReference>
<evidence type="ECO:0000256" key="1">
    <source>
        <dbReference type="SAM" id="Phobius"/>
    </source>
</evidence>
<gene>
    <name evidence="3" type="ORF">RQX22_10540</name>
</gene>
<evidence type="ECO:0000313" key="3">
    <source>
        <dbReference type="EMBL" id="MDT9599386.1"/>
    </source>
</evidence>
<accession>A0ABU3Q7M8</accession>